<evidence type="ECO:0000256" key="1">
    <source>
        <dbReference type="SAM" id="SignalP"/>
    </source>
</evidence>
<dbReference type="EMBL" id="JAVDTI010000002">
    <property type="protein sequence ID" value="MDR6804670.1"/>
    <property type="molecule type" value="Genomic_DNA"/>
</dbReference>
<dbReference type="InterPro" id="IPR036514">
    <property type="entry name" value="SGNH_hydro_sf"/>
</dbReference>
<evidence type="ECO:0000259" key="2">
    <source>
        <dbReference type="Pfam" id="PF13472"/>
    </source>
</evidence>
<keyword evidence="4" id="KW-1185">Reference proteome</keyword>
<feature type="domain" description="SGNH hydrolase-type esterase" evidence="2">
    <location>
        <begin position="72"/>
        <end position="247"/>
    </location>
</feature>
<dbReference type="PANTHER" id="PTHR30383">
    <property type="entry name" value="THIOESTERASE 1/PROTEASE 1/LYSOPHOSPHOLIPASE L1"/>
    <property type="match status" value="1"/>
</dbReference>
<dbReference type="RefSeq" id="WP_309981946.1">
    <property type="nucleotide sequence ID" value="NZ_JAVDTI010000002.1"/>
</dbReference>
<accession>A0ABU1QWJ3</accession>
<protein>
    <submittedName>
        <fullName evidence="3">Lysophospholipase L1-like esterase</fullName>
    </submittedName>
</protein>
<dbReference type="Pfam" id="PF13472">
    <property type="entry name" value="Lipase_GDSL_2"/>
    <property type="match status" value="1"/>
</dbReference>
<feature type="chain" id="PRO_5045960444" evidence="1">
    <location>
        <begin position="40"/>
        <end position="276"/>
    </location>
</feature>
<dbReference type="InterPro" id="IPR013830">
    <property type="entry name" value="SGNH_hydro"/>
</dbReference>
<sequence length="276" mass="30615">MAVPVSGRMKELHYRARRFFLLRALACAFAGLLPARATAHVRTGRKAASAEEDLKKVAALLNGKTRDAWVFTGDSITQGAKHTHGHRSYPEIFAERLRWELARVGDIVVNTGMSGHTTRHIMNDMDWRVGQFRPQVVSVMLGTNDCARNQVTLADFEANLTSIVAQIRAMNAVPILHTPNPIIAEKAPERVSLPEYVAVIRKVAGRENVILVDHYAEWSAAMASRSAEVVHREWLNDPLHPNQTGHRQLAAALFKTLNIFDPAQPTCGAAYYEGAH</sequence>
<proteinExistence type="predicted"/>
<organism evidence="3 4">
    <name type="scientific">Dyadobacter fermentans</name>
    <dbReference type="NCBI Taxonomy" id="94254"/>
    <lineage>
        <taxon>Bacteria</taxon>
        <taxon>Pseudomonadati</taxon>
        <taxon>Bacteroidota</taxon>
        <taxon>Cytophagia</taxon>
        <taxon>Cytophagales</taxon>
        <taxon>Spirosomataceae</taxon>
        <taxon>Dyadobacter</taxon>
    </lineage>
</organism>
<feature type="signal peptide" evidence="1">
    <location>
        <begin position="1"/>
        <end position="39"/>
    </location>
</feature>
<dbReference type="CDD" id="cd00229">
    <property type="entry name" value="SGNH_hydrolase"/>
    <property type="match status" value="1"/>
</dbReference>
<name>A0ABU1QWJ3_9BACT</name>
<dbReference type="PANTHER" id="PTHR30383:SF5">
    <property type="entry name" value="SGNH HYDROLASE-TYPE ESTERASE DOMAIN-CONTAINING PROTEIN"/>
    <property type="match status" value="1"/>
</dbReference>
<gene>
    <name evidence="3" type="ORF">J2W84_001716</name>
</gene>
<evidence type="ECO:0000313" key="4">
    <source>
        <dbReference type="Proteomes" id="UP001264980"/>
    </source>
</evidence>
<evidence type="ECO:0000313" key="3">
    <source>
        <dbReference type="EMBL" id="MDR6804670.1"/>
    </source>
</evidence>
<dbReference type="Proteomes" id="UP001264980">
    <property type="component" value="Unassembled WGS sequence"/>
</dbReference>
<dbReference type="InterPro" id="IPR051532">
    <property type="entry name" value="Ester_Hydrolysis_Enzymes"/>
</dbReference>
<keyword evidence="1" id="KW-0732">Signal</keyword>
<comment type="caution">
    <text evidence="3">The sequence shown here is derived from an EMBL/GenBank/DDBJ whole genome shotgun (WGS) entry which is preliminary data.</text>
</comment>
<dbReference type="SUPFAM" id="SSF52266">
    <property type="entry name" value="SGNH hydrolase"/>
    <property type="match status" value="1"/>
</dbReference>
<reference evidence="3 4" key="1">
    <citation type="submission" date="2023-07" db="EMBL/GenBank/DDBJ databases">
        <title>Sorghum-associated microbial communities from plants grown in Nebraska, USA.</title>
        <authorList>
            <person name="Schachtman D."/>
        </authorList>
    </citation>
    <scope>NUCLEOTIDE SEQUENCE [LARGE SCALE GENOMIC DNA]</scope>
    <source>
        <strain evidence="3 4">BE57</strain>
    </source>
</reference>
<dbReference type="Gene3D" id="3.40.50.1110">
    <property type="entry name" value="SGNH hydrolase"/>
    <property type="match status" value="1"/>
</dbReference>